<reference evidence="1 2" key="1">
    <citation type="submission" date="2022-07" db="EMBL/GenBank/DDBJ databases">
        <title>Fecal culturing of patients with breast cancer.</title>
        <authorList>
            <person name="Teng N.M.Y."/>
            <person name="Kiu R."/>
            <person name="Evans R."/>
            <person name="Baker D.J."/>
            <person name="Zenner C."/>
            <person name="Robinson S.D."/>
            <person name="Hall L.J."/>
        </authorList>
    </citation>
    <scope>NUCLEOTIDE SEQUENCE [LARGE SCALE GENOMIC DNA]</scope>
    <source>
        <strain evidence="1 2">LH1063</strain>
    </source>
</reference>
<keyword evidence="2" id="KW-1185">Reference proteome</keyword>
<accession>A0ABT1MK82</accession>
<gene>
    <name evidence="1" type="ORF">NMU02_13090</name>
</gene>
<comment type="caution">
    <text evidence="1">The sequence shown here is derived from an EMBL/GenBank/DDBJ whole genome shotgun (WGS) entry which is preliminary data.</text>
</comment>
<protein>
    <recommendedName>
        <fullName evidence="3">Thioredoxin</fullName>
    </recommendedName>
</protein>
<sequence length="123" mass="14325">MIETISKARFIRDIADFTREAPWSYRGTRPAVIVFHDSEDLYDEEIKMIYEPLAGVFKQALFLQVLIDHNTELAHAYDIYQSPTIMFIPVQGKPLFVRSALTYHEAEDNIRLLVEGKMDGYRL</sequence>
<dbReference type="SUPFAM" id="SSF52833">
    <property type="entry name" value="Thioredoxin-like"/>
    <property type="match status" value="1"/>
</dbReference>
<dbReference type="Gene3D" id="3.40.30.10">
    <property type="entry name" value="Glutaredoxin"/>
    <property type="match status" value="1"/>
</dbReference>
<proteinExistence type="predicted"/>
<name>A0ABT1MK82_9BACT</name>
<organism evidence="1 2">
    <name type="scientific">Coprobacter tertius</name>
    <dbReference type="NCBI Taxonomy" id="2944915"/>
    <lineage>
        <taxon>Bacteria</taxon>
        <taxon>Pseudomonadati</taxon>
        <taxon>Bacteroidota</taxon>
        <taxon>Bacteroidia</taxon>
        <taxon>Bacteroidales</taxon>
        <taxon>Barnesiellaceae</taxon>
        <taxon>Coprobacter</taxon>
    </lineage>
</organism>
<evidence type="ECO:0008006" key="3">
    <source>
        <dbReference type="Google" id="ProtNLM"/>
    </source>
</evidence>
<evidence type="ECO:0000313" key="2">
    <source>
        <dbReference type="Proteomes" id="UP001205603"/>
    </source>
</evidence>
<dbReference type="EMBL" id="JANDHW010000019">
    <property type="protein sequence ID" value="MCP9613027.1"/>
    <property type="molecule type" value="Genomic_DNA"/>
</dbReference>
<dbReference type="RefSeq" id="WP_255028410.1">
    <property type="nucleotide sequence ID" value="NZ_JANDHW010000019.1"/>
</dbReference>
<evidence type="ECO:0000313" key="1">
    <source>
        <dbReference type="EMBL" id="MCP9613027.1"/>
    </source>
</evidence>
<dbReference type="Proteomes" id="UP001205603">
    <property type="component" value="Unassembled WGS sequence"/>
</dbReference>
<dbReference type="InterPro" id="IPR036249">
    <property type="entry name" value="Thioredoxin-like_sf"/>
</dbReference>